<sequence length="327" mass="31567">MDAIEEHRPVNRLRLLLLGGLVGAGFVVGGILLSAAPAHADGGLLDGVGDVVSGVTQPMSQIVDSAVQPVVPVVETVTSIVPEPVAEVAQPVVQPVVEDIVVPVVEAVPEAPVSEIVQPVTDLVDPVVAAVPVIGDVLGSAAGVTSPVTTVVDNAVESVTSTVVTAAPTLPGASEPIGPGIDPSVPGLDLPGSTVVPDSTVVGAGANDISSVPVDGTIAPHFRGPAASDRTIGLPTPGQAGSVSSSTPSPPGSPAPNGPSEGSPVVLPTPSGSGGQGTGGGAGSGVPAALESISGSLFAQAALTVRALASDDTLPASPTFDLGSTPD</sequence>
<comment type="caution">
    <text evidence="2">The sequence shown here is derived from an EMBL/GenBank/DDBJ whole genome shotgun (WGS) entry which is preliminary data.</text>
</comment>
<organism evidence="2 3">
    <name type="scientific">Agreia bicolorata</name>
    <dbReference type="NCBI Taxonomy" id="110935"/>
    <lineage>
        <taxon>Bacteria</taxon>
        <taxon>Bacillati</taxon>
        <taxon>Actinomycetota</taxon>
        <taxon>Actinomycetes</taxon>
        <taxon>Micrococcales</taxon>
        <taxon>Microbacteriaceae</taxon>
        <taxon>Agreia</taxon>
    </lineage>
</organism>
<feature type="compositionally biased region" description="Low complexity" evidence="1">
    <location>
        <begin position="258"/>
        <end position="271"/>
    </location>
</feature>
<dbReference type="Proteomes" id="UP000032503">
    <property type="component" value="Unassembled WGS sequence"/>
</dbReference>
<keyword evidence="3" id="KW-1185">Reference proteome</keyword>
<evidence type="ECO:0000256" key="1">
    <source>
        <dbReference type="SAM" id="MobiDB-lite"/>
    </source>
</evidence>
<reference evidence="2 3" key="1">
    <citation type="journal article" date="2001" name="Int. J. Syst. Evol. Microbiol.">
        <title>Agreia bicolorata gen. nov., sp. nov., to accommodate actinobacteria isolated from narrow reed grass infected by the nematode Heteroanguina graminophila.</title>
        <authorList>
            <person name="Evtushenko L.I."/>
            <person name="Dorofeeva L.V."/>
            <person name="Dobrovolskaya T.G."/>
            <person name="Streshinskaya G.M."/>
            <person name="Subbotin S.A."/>
            <person name="Tiedje J.M."/>
        </authorList>
    </citation>
    <scope>NUCLEOTIDE SEQUENCE [LARGE SCALE GENOMIC DNA]</scope>
    <source>
        <strain evidence="2 3">VKM Ac-1804</strain>
    </source>
</reference>
<feature type="compositionally biased region" description="Gly residues" evidence="1">
    <location>
        <begin position="272"/>
        <end position="284"/>
    </location>
</feature>
<name>A0ABR5CBR0_9MICO</name>
<evidence type="ECO:0000313" key="2">
    <source>
        <dbReference type="EMBL" id="KJC62962.1"/>
    </source>
</evidence>
<dbReference type="RefSeq" id="WP_152631253.1">
    <property type="nucleotide sequence ID" value="NZ_JYFC01000010.1"/>
</dbReference>
<proteinExistence type="predicted"/>
<dbReference type="EMBL" id="JYFC01000010">
    <property type="protein sequence ID" value="KJC62962.1"/>
    <property type="molecule type" value="Genomic_DNA"/>
</dbReference>
<accession>A0ABR5CBR0</accession>
<protein>
    <submittedName>
        <fullName evidence="2">Uncharacterized protein</fullName>
    </submittedName>
</protein>
<gene>
    <name evidence="2" type="ORF">TZ00_17485</name>
</gene>
<feature type="compositionally biased region" description="Pro residues" evidence="1">
    <location>
        <begin position="248"/>
        <end position="257"/>
    </location>
</feature>
<evidence type="ECO:0000313" key="3">
    <source>
        <dbReference type="Proteomes" id="UP000032503"/>
    </source>
</evidence>
<feature type="region of interest" description="Disordered" evidence="1">
    <location>
        <begin position="206"/>
        <end position="288"/>
    </location>
</feature>